<dbReference type="PROSITE" id="PS50112">
    <property type="entry name" value="PAS"/>
    <property type="match status" value="2"/>
</dbReference>
<gene>
    <name evidence="3" type="ORF">A2372_01995</name>
</gene>
<feature type="domain" description="PAC" evidence="2">
    <location>
        <begin position="396"/>
        <end position="448"/>
    </location>
</feature>
<organism evidence="3 4">
    <name type="scientific">Candidatus Wolfebacteria bacterium RIFOXYB1_FULL_54_12</name>
    <dbReference type="NCBI Taxonomy" id="1802559"/>
    <lineage>
        <taxon>Bacteria</taxon>
        <taxon>Candidatus Wolfeibacteriota</taxon>
    </lineage>
</organism>
<dbReference type="PROSITE" id="PS50113">
    <property type="entry name" value="PAC"/>
    <property type="match status" value="1"/>
</dbReference>
<dbReference type="InterPro" id="IPR000014">
    <property type="entry name" value="PAS"/>
</dbReference>
<dbReference type="NCBIfam" id="TIGR00229">
    <property type="entry name" value="sensory_box"/>
    <property type="match status" value="2"/>
</dbReference>
<dbReference type="Proteomes" id="UP000176422">
    <property type="component" value="Unassembled WGS sequence"/>
</dbReference>
<sequence length="568" mass="64791">MEYSEKVKNHMKKHGIEHYQMLFNSMLSGFAHCEIIFDEAGKPVDFVYLEVNPSFEWLTGLQQVVGRRATELVPNIRNTNPELFETYARVSDTGNPEKIEIYLSPFKLWFVVSVYSAERGFFTAAFDNITDRKNVEEKDRTKRLFFESMDQINQSMQGATDPEQILTNVLSKVLSIFDCDRAWLLYPCDPEAPSYRIPMEVTKPEYAGAKALNIDVPMDSPDMVQAMREVLASQKPVIYTVGTENPVDKSTTGRFGVQSQMLIAVHPKLDKPWIFGMHQCSHPRVWTADEQELFQEISRRLADGLTSLLAYRNLQESEKNLSRSLNELSNLMDAIPDVVYVLDTERNIVKWNRMAETASGYSAEELSHKLIFELLPDRDRPLVIGMVNDAYVKGYTEVRSHLVKKDGTTIPYRWSAAPLRDAKGNDIGIIGTGWNLSKQVIAEEKMKLYQLQQRVCLDNIPDLVWMKNAAGEYLEVNEAFLSRAGKRREDIIGKTDHDVWPEEYADKYMADDKIVMQGRMQKRIEEGMPDSKGNVILVETIKTPTYNEVGELLGTTGVARDIAPKICP</sequence>
<dbReference type="SUPFAM" id="SSF55785">
    <property type="entry name" value="PYP-like sensor domain (PAS domain)"/>
    <property type="match status" value="2"/>
</dbReference>
<reference evidence="3 4" key="1">
    <citation type="journal article" date="2016" name="Nat. Commun.">
        <title>Thousands of microbial genomes shed light on interconnected biogeochemical processes in an aquifer system.</title>
        <authorList>
            <person name="Anantharaman K."/>
            <person name="Brown C.T."/>
            <person name="Hug L.A."/>
            <person name="Sharon I."/>
            <person name="Castelle C.J."/>
            <person name="Probst A.J."/>
            <person name="Thomas B.C."/>
            <person name="Singh A."/>
            <person name="Wilkins M.J."/>
            <person name="Karaoz U."/>
            <person name="Brodie E.L."/>
            <person name="Williams K.H."/>
            <person name="Hubbard S.S."/>
            <person name="Banfield J.F."/>
        </authorList>
    </citation>
    <scope>NUCLEOTIDE SEQUENCE [LARGE SCALE GENOMIC DNA]</scope>
</reference>
<dbReference type="InterPro" id="IPR035965">
    <property type="entry name" value="PAS-like_dom_sf"/>
</dbReference>
<evidence type="ECO:0000259" key="2">
    <source>
        <dbReference type="PROSITE" id="PS50113"/>
    </source>
</evidence>
<dbReference type="PANTHER" id="PTHR44757:SF2">
    <property type="entry name" value="BIOFILM ARCHITECTURE MAINTENANCE PROTEIN MBAA"/>
    <property type="match status" value="1"/>
</dbReference>
<dbReference type="SMART" id="SM00091">
    <property type="entry name" value="PAS"/>
    <property type="match status" value="2"/>
</dbReference>
<evidence type="ECO:0008006" key="5">
    <source>
        <dbReference type="Google" id="ProtNLM"/>
    </source>
</evidence>
<dbReference type="AlphaFoldDB" id="A0A1F8DXF1"/>
<dbReference type="SUPFAM" id="SSF55781">
    <property type="entry name" value="GAF domain-like"/>
    <property type="match status" value="1"/>
</dbReference>
<dbReference type="InterPro" id="IPR029016">
    <property type="entry name" value="GAF-like_dom_sf"/>
</dbReference>
<dbReference type="STRING" id="1802559.A2372_01995"/>
<proteinExistence type="predicted"/>
<dbReference type="EMBL" id="MGIT01000001">
    <property type="protein sequence ID" value="OGM93156.1"/>
    <property type="molecule type" value="Genomic_DNA"/>
</dbReference>
<dbReference type="InterPro" id="IPR052155">
    <property type="entry name" value="Biofilm_reg_signaling"/>
</dbReference>
<protein>
    <recommendedName>
        <fullName evidence="5">PAS domain-containing protein</fullName>
    </recommendedName>
</protein>
<dbReference type="CDD" id="cd00130">
    <property type="entry name" value="PAS"/>
    <property type="match status" value="2"/>
</dbReference>
<dbReference type="Gene3D" id="3.30.450.40">
    <property type="match status" value="1"/>
</dbReference>
<dbReference type="Pfam" id="PF01590">
    <property type="entry name" value="GAF"/>
    <property type="match status" value="1"/>
</dbReference>
<dbReference type="InterPro" id="IPR000700">
    <property type="entry name" value="PAS-assoc_C"/>
</dbReference>
<dbReference type="InterPro" id="IPR013656">
    <property type="entry name" value="PAS_4"/>
</dbReference>
<dbReference type="PANTHER" id="PTHR44757">
    <property type="entry name" value="DIGUANYLATE CYCLASE DGCP"/>
    <property type="match status" value="1"/>
</dbReference>
<feature type="domain" description="PAS" evidence="1">
    <location>
        <begin position="324"/>
        <end position="394"/>
    </location>
</feature>
<dbReference type="InterPro" id="IPR003018">
    <property type="entry name" value="GAF"/>
</dbReference>
<evidence type="ECO:0000313" key="3">
    <source>
        <dbReference type="EMBL" id="OGM93156.1"/>
    </source>
</evidence>
<name>A0A1F8DXF1_9BACT</name>
<evidence type="ECO:0000313" key="4">
    <source>
        <dbReference type="Proteomes" id="UP000176422"/>
    </source>
</evidence>
<evidence type="ECO:0000259" key="1">
    <source>
        <dbReference type="PROSITE" id="PS50112"/>
    </source>
</evidence>
<accession>A0A1F8DXF1</accession>
<dbReference type="Gene3D" id="3.30.450.20">
    <property type="entry name" value="PAS domain"/>
    <property type="match status" value="3"/>
</dbReference>
<feature type="domain" description="PAS" evidence="1">
    <location>
        <begin position="457"/>
        <end position="527"/>
    </location>
</feature>
<dbReference type="Pfam" id="PF08448">
    <property type="entry name" value="PAS_4"/>
    <property type="match status" value="2"/>
</dbReference>
<comment type="caution">
    <text evidence="3">The sequence shown here is derived from an EMBL/GenBank/DDBJ whole genome shotgun (WGS) entry which is preliminary data.</text>
</comment>